<dbReference type="InterPro" id="IPR020846">
    <property type="entry name" value="MFS_dom"/>
</dbReference>
<evidence type="ECO:0000256" key="6">
    <source>
        <dbReference type="SAM" id="Phobius"/>
    </source>
</evidence>
<keyword evidence="9" id="KW-1185">Reference proteome</keyword>
<reference evidence="8 9" key="1">
    <citation type="submission" date="2020-01" db="EMBL/GenBank/DDBJ databases">
        <title>Insect and environment-associated Actinomycetes.</title>
        <authorList>
            <person name="Currrie C."/>
            <person name="Chevrette M."/>
            <person name="Carlson C."/>
            <person name="Stubbendieck R."/>
            <person name="Wendt-Pienkowski E."/>
        </authorList>
    </citation>
    <scope>NUCLEOTIDE SEQUENCE [LARGE SCALE GENOMIC DNA]</scope>
    <source>
        <strain evidence="8 9">SID14172</strain>
    </source>
</reference>
<evidence type="ECO:0000256" key="2">
    <source>
        <dbReference type="ARBA" id="ARBA00022692"/>
    </source>
</evidence>
<dbReference type="RefSeq" id="WP_164139062.1">
    <property type="nucleotide sequence ID" value="NZ_JAAGMB010000118.1"/>
</dbReference>
<gene>
    <name evidence="8" type="ORF">G3I46_05260</name>
</gene>
<name>A0A6N9UGW3_9ACTN</name>
<dbReference type="Proteomes" id="UP000469545">
    <property type="component" value="Unassembled WGS sequence"/>
</dbReference>
<evidence type="ECO:0000256" key="5">
    <source>
        <dbReference type="SAM" id="MobiDB-lite"/>
    </source>
</evidence>
<feature type="transmembrane region" description="Helical" evidence="6">
    <location>
        <begin position="156"/>
        <end position="178"/>
    </location>
</feature>
<evidence type="ECO:0000259" key="7">
    <source>
        <dbReference type="PROSITE" id="PS50850"/>
    </source>
</evidence>
<dbReference type="AlphaFoldDB" id="A0A6N9UGW3"/>
<sequence>MVEPSTPAPPREPVTAPPRRPAFDRRRAWLITAMIVAFMLINYADKSVLGLAAVPIMDELEISNSTYGMISSSFALLFSLSGLVVGFVSARVSSRVLLFTMAVVWAVAQLPVLFVASVPALVAGRVLLGAAEGPAASMSMHALYKWFPANLRGLPSALQISGAALGTLFAAPVVTWLITAFGWRSAFVVLAVTSTVWSLVWWKVGHDGPYGEDSAPGTRTRAPRDHAPAPRDHAPAPHDRDGALAPAPASAPTPAPAPRERLPYRRLLLNGTVLGSIAGAFGASWALALSHAWLPVYLRTRLELTPGGAAAVISAISAFSLVLLLSVPPLVDRLRRRGRSARWTSGAPQGIAVLLAALAMAALPFVDGPAPHLVLLGLAFGGHAIVFPLHYMTASAVVPPVQRGAVFGVVAATGTLPGLVAPYVTGHLLDSADSPGAGYAHAFLLSAAVMLVCGLLALAAIRPERDARRLNPAPQAEGSKPLAQ</sequence>
<evidence type="ECO:0000313" key="8">
    <source>
        <dbReference type="EMBL" id="NEB15926.1"/>
    </source>
</evidence>
<feature type="transmembrane region" description="Helical" evidence="6">
    <location>
        <begin position="96"/>
        <end position="116"/>
    </location>
</feature>
<dbReference type="PANTHER" id="PTHR11662:SF450">
    <property type="entry name" value="BLR1003 PROTEIN"/>
    <property type="match status" value="1"/>
</dbReference>
<dbReference type="InterPro" id="IPR011701">
    <property type="entry name" value="MFS"/>
</dbReference>
<feature type="transmembrane region" description="Helical" evidence="6">
    <location>
        <begin position="372"/>
        <end position="392"/>
    </location>
</feature>
<comment type="caution">
    <text evidence="8">The sequence shown here is derived from an EMBL/GenBank/DDBJ whole genome shotgun (WGS) entry which is preliminary data.</text>
</comment>
<dbReference type="GO" id="GO:0022857">
    <property type="term" value="F:transmembrane transporter activity"/>
    <property type="evidence" value="ECO:0007669"/>
    <property type="project" value="InterPro"/>
</dbReference>
<organism evidence="8 9">
    <name type="scientific">Streptomyces coelicoflavus</name>
    <dbReference type="NCBI Taxonomy" id="285562"/>
    <lineage>
        <taxon>Bacteria</taxon>
        <taxon>Bacillati</taxon>
        <taxon>Actinomycetota</taxon>
        <taxon>Actinomycetes</taxon>
        <taxon>Kitasatosporales</taxon>
        <taxon>Streptomycetaceae</taxon>
        <taxon>Streptomyces</taxon>
    </lineage>
</organism>
<feature type="transmembrane region" description="Helical" evidence="6">
    <location>
        <begin position="343"/>
        <end position="366"/>
    </location>
</feature>
<dbReference type="PANTHER" id="PTHR11662">
    <property type="entry name" value="SOLUTE CARRIER FAMILY 17"/>
    <property type="match status" value="1"/>
</dbReference>
<keyword evidence="3 6" id="KW-1133">Transmembrane helix</keyword>
<protein>
    <submittedName>
        <fullName evidence="8">MFS transporter</fullName>
    </submittedName>
</protein>
<feature type="compositionally biased region" description="Basic and acidic residues" evidence="5">
    <location>
        <begin position="222"/>
        <end position="242"/>
    </location>
</feature>
<dbReference type="SUPFAM" id="SSF103473">
    <property type="entry name" value="MFS general substrate transporter"/>
    <property type="match status" value="1"/>
</dbReference>
<feature type="transmembrane region" description="Helical" evidence="6">
    <location>
        <begin position="65"/>
        <end position="89"/>
    </location>
</feature>
<dbReference type="Gene3D" id="1.20.1250.20">
    <property type="entry name" value="MFS general substrate transporter like domains"/>
    <property type="match status" value="2"/>
</dbReference>
<dbReference type="PROSITE" id="PS50850">
    <property type="entry name" value="MFS"/>
    <property type="match status" value="1"/>
</dbReference>
<feature type="domain" description="Major facilitator superfamily (MFS) profile" evidence="7">
    <location>
        <begin position="31"/>
        <end position="465"/>
    </location>
</feature>
<dbReference type="Pfam" id="PF07690">
    <property type="entry name" value="MFS_1"/>
    <property type="match status" value="1"/>
</dbReference>
<keyword evidence="2 6" id="KW-0812">Transmembrane</keyword>
<dbReference type="InterPro" id="IPR050382">
    <property type="entry name" value="MFS_Na/Anion_cotransporter"/>
</dbReference>
<evidence type="ECO:0000256" key="3">
    <source>
        <dbReference type="ARBA" id="ARBA00022989"/>
    </source>
</evidence>
<feature type="transmembrane region" description="Helical" evidence="6">
    <location>
        <begin position="437"/>
        <end position="461"/>
    </location>
</feature>
<feature type="transmembrane region" description="Helical" evidence="6">
    <location>
        <begin position="308"/>
        <end position="331"/>
    </location>
</feature>
<dbReference type="GO" id="GO:0005886">
    <property type="term" value="C:plasma membrane"/>
    <property type="evidence" value="ECO:0007669"/>
    <property type="project" value="UniProtKB-SubCell"/>
</dbReference>
<comment type="subcellular location">
    <subcellularLocation>
        <location evidence="1">Cell membrane</location>
        <topology evidence="1">Multi-pass membrane protein</topology>
    </subcellularLocation>
</comment>
<evidence type="ECO:0000313" key="9">
    <source>
        <dbReference type="Proteomes" id="UP000469545"/>
    </source>
</evidence>
<dbReference type="InterPro" id="IPR036259">
    <property type="entry name" value="MFS_trans_sf"/>
</dbReference>
<feature type="transmembrane region" description="Helical" evidence="6">
    <location>
        <begin position="267"/>
        <end position="288"/>
    </location>
</feature>
<feature type="region of interest" description="Disordered" evidence="5">
    <location>
        <begin position="212"/>
        <end position="259"/>
    </location>
</feature>
<evidence type="ECO:0000256" key="1">
    <source>
        <dbReference type="ARBA" id="ARBA00004651"/>
    </source>
</evidence>
<accession>A0A6N9UGW3</accession>
<evidence type="ECO:0000256" key="4">
    <source>
        <dbReference type="ARBA" id="ARBA00023136"/>
    </source>
</evidence>
<proteinExistence type="predicted"/>
<keyword evidence="4 6" id="KW-0472">Membrane</keyword>
<dbReference type="EMBL" id="JAAGMB010000118">
    <property type="protein sequence ID" value="NEB15926.1"/>
    <property type="molecule type" value="Genomic_DNA"/>
</dbReference>
<feature type="transmembrane region" description="Helical" evidence="6">
    <location>
        <begin position="404"/>
        <end position="425"/>
    </location>
</feature>